<evidence type="ECO:0000313" key="2">
    <source>
        <dbReference type="EMBL" id="SJL05502.1"/>
    </source>
</evidence>
<proteinExistence type="predicted"/>
<feature type="region of interest" description="Disordered" evidence="1">
    <location>
        <begin position="1"/>
        <end position="67"/>
    </location>
</feature>
<keyword evidence="3" id="KW-1185">Reference proteome</keyword>
<organism evidence="2 3">
    <name type="scientific">Armillaria ostoyae</name>
    <name type="common">Armillaria root rot fungus</name>
    <dbReference type="NCBI Taxonomy" id="47428"/>
    <lineage>
        <taxon>Eukaryota</taxon>
        <taxon>Fungi</taxon>
        <taxon>Dikarya</taxon>
        <taxon>Basidiomycota</taxon>
        <taxon>Agaricomycotina</taxon>
        <taxon>Agaricomycetes</taxon>
        <taxon>Agaricomycetidae</taxon>
        <taxon>Agaricales</taxon>
        <taxon>Marasmiineae</taxon>
        <taxon>Physalacriaceae</taxon>
        <taxon>Armillaria</taxon>
    </lineage>
</organism>
<accession>A0A284R9X9</accession>
<reference evidence="3" key="1">
    <citation type="journal article" date="2017" name="Nat. Ecol. Evol.">
        <title>Genome expansion and lineage-specific genetic innovations in the forest pathogenic fungi Armillaria.</title>
        <authorList>
            <person name="Sipos G."/>
            <person name="Prasanna A.N."/>
            <person name="Walter M.C."/>
            <person name="O'Connor E."/>
            <person name="Balint B."/>
            <person name="Krizsan K."/>
            <person name="Kiss B."/>
            <person name="Hess J."/>
            <person name="Varga T."/>
            <person name="Slot J."/>
            <person name="Riley R."/>
            <person name="Boka B."/>
            <person name="Rigling D."/>
            <person name="Barry K."/>
            <person name="Lee J."/>
            <person name="Mihaltcheva S."/>
            <person name="LaButti K."/>
            <person name="Lipzen A."/>
            <person name="Waldron R."/>
            <person name="Moloney N.M."/>
            <person name="Sperisen C."/>
            <person name="Kredics L."/>
            <person name="Vagvoelgyi C."/>
            <person name="Patrignani A."/>
            <person name="Fitzpatrick D."/>
            <person name="Nagy I."/>
            <person name="Doyle S."/>
            <person name="Anderson J.B."/>
            <person name="Grigoriev I.V."/>
            <person name="Gueldener U."/>
            <person name="Muensterkoetter M."/>
            <person name="Nagy L.G."/>
        </authorList>
    </citation>
    <scope>NUCLEOTIDE SEQUENCE [LARGE SCALE GENOMIC DNA]</scope>
    <source>
        <strain evidence="3">C18/9</strain>
    </source>
</reference>
<sequence>MSFLQRSKTAPDSIHPGPAQVARSVSHEQILPSKKKQPLNETASSSRVWAQRRPQKKGGYMQGWGPSDEEWDWLKEREARQGVTVSEEEVEETIRKEDKMGVLFLSQLFDWGDEEKIMSPYDDAFGAQDHESLYLALSARRAEASTATTAATGSLVGEQLFCVE</sequence>
<evidence type="ECO:0000256" key="1">
    <source>
        <dbReference type="SAM" id="MobiDB-lite"/>
    </source>
</evidence>
<dbReference type="OrthoDB" id="3205299at2759"/>
<feature type="compositionally biased region" description="Polar residues" evidence="1">
    <location>
        <begin position="39"/>
        <end position="48"/>
    </location>
</feature>
<feature type="compositionally biased region" description="Polar residues" evidence="1">
    <location>
        <begin position="1"/>
        <end position="10"/>
    </location>
</feature>
<dbReference type="OMA" id="FGAQDHE"/>
<name>A0A284R9X9_ARMOS</name>
<gene>
    <name evidence="2" type="ORF">ARMOST_08870</name>
</gene>
<protein>
    <submittedName>
        <fullName evidence="2">Uncharacterized protein</fullName>
    </submittedName>
</protein>
<dbReference type="EMBL" id="FUEG01000006">
    <property type="protein sequence ID" value="SJL05502.1"/>
    <property type="molecule type" value="Genomic_DNA"/>
</dbReference>
<dbReference type="Proteomes" id="UP000219338">
    <property type="component" value="Unassembled WGS sequence"/>
</dbReference>
<dbReference type="AlphaFoldDB" id="A0A284R9X9"/>
<evidence type="ECO:0000313" key="3">
    <source>
        <dbReference type="Proteomes" id="UP000219338"/>
    </source>
</evidence>